<feature type="domain" description="Helicase ATP-binding" evidence="7">
    <location>
        <begin position="236"/>
        <end position="412"/>
    </location>
</feature>
<feature type="region of interest" description="Disordered" evidence="6">
    <location>
        <begin position="1"/>
        <end position="105"/>
    </location>
</feature>
<dbReference type="Gene3D" id="3.40.50.300">
    <property type="entry name" value="P-loop containing nucleotide triphosphate hydrolases"/>
    <property type="match status" value="2"/>
</dbReference>
<dbReference type="Pfam" id="PF00271">
    <property type="entry name" value="Helicase_C"/>
    <property type="match status" value="1"/>
</dbReference>
<evidence type="ECO:0000313" key="10">
    <source>
        <dbReference type="Proteomes" id="UP001230188"/>
    </source>
</evidence>
<evidence type="ECO:0000259" key="8">
    <source>
        <dbReference type="PROSITE" id="PS51194"/>
    </source>
</evidence>
<dbReference type="InterPro" id="IPR014001">
    <property type="entry name" value="Helicase_ATP-bd"/>
</dbReference>
<sequence>MWRRRAGGGTYNPPQSKTVARPGEEAYVASSRAKHDARPKSYFDEESDDDDEEVSKKTKETEDFEEVTKNNGFEDEEDPLDAFMAGVNASLKKKTEKKSPRPERLDLAARDAVDEAAFAEREIEDDHAKREKKNEEEEEEEARFVDGRLVVDRETKKRKIAAFKVTHEGREYPAFVPTTTARAWNGDALEAEDWPRCAEAAVRPMRDFGDLPIAWLRRAIERRGLSKPTDVQAVAVPAALCGFDVLATAQTGSGKTLAYGWPMLAYVAAQPRSQQDEGPIGLVVCPTRELSDQVSRSLRKFAPENVDVVAVFGGAGKWEMGRALRRGGDIAVATPGRLLELAAEIPNLLRSRCCVVAVDEADRMWELGFHDQLASIIKAVRPKERQLVVCSATMRHDLEFLARGSMRGRWTCRLAARENQISDRVSQRAVVLGSDDEKTVWLQRYLPSLGGKPLVFVSQKARVDDFVSRFGCLGLHGDKDARERGEILAAFKRRGVRAMLVATDLAARGLDLHVTAVVNLDVPKSIEDYVHRVGRAGRRSEDGVAYTLLAPKDKPFARLLVKKLLMTAGGANNTNRPSMDLLQFADLKYVATDDSSDRGFGAEVAPPPSYPPSFPAAPTAGSDGTAEAIARAREIALRLRKPTTS</sequence>
<dbReference type="InterPro" id="IPR027417">
    <property type="entry name" value="P-loop_NTPase"/>
</dbReference>
<dbReference type="Pfam" id="PF00270">
    <property type="entry name" value="DEAD"/>
    <property type="match status" value="1"/>
</dbReference>
<dbReference type="InterPro" id="IPR044742">
    <property type="entry name" value="DEAD/DEAH_RhlB"/>
</dbReference>
<dbReference type="EMBL" id="JAQMWT010000022">
    <property type="protein sequence ID" value="KAJ8613775.1"/>
    <property type="molecule type" value="Genomic_DNA"/>
</dbReference>
<keyword evidence="5" id="KW-0067">ATP-binding</keyword>
<keyword evidence="2" id="KW-0547">Nucleotide-binding</keyword>
<name>A0AAD7UQ63_9STRA</name>
<feature type="compositionally biased region" description="Basic and acidic residues" evidence="6">
    <location>
        <begin position="118"/>
        <end position="135"/>
    </location>
</feature>
<evidence type="ECO:0000256" key="5">
    <source>
        <dbReference type="ARBA" id="ARBA00022840"/>
    </source>
</evidence>
<dbReference type="CDD" id="cd00268">
    <property type="entry name" value="DEADc"/>
    <property type="match status" value="1"/>
</dbReference>
<comment type="caution">
    <text evidence="9">The sequence shown here is derived from an EMBL/GenBank/DDBJ whole genome shotgun (WGS) entry which is preliminary data.</text>
</comment>
<dbReference type="CDD" id="cd18787">
    <property type="entry name" value="SF2_C_DEAD"/>
    <property type="match status" value="1"/>
</dbReference>
<evidence type="ECO:0000256" key="6">
    <source>
        <dbReference type="SAM" id="MobiDB-lite"/>
    </source>
</evidence>
<evidence type="ECO:0000256" key="4">
    <source>
        <dbReference type="ARBA" id="ARBA00022806"/>
    </source>
</evidence>
<feature type="compositionally biased region" description="Basic and acidic residues" evidence="6">
    <location>
        <begin position="33"/>
        <end position="43"/>
    </location>
</feature>
<dbReference type="SMART" id="SM00490">
    <property type="entry name" value="HELICc"/>
    <property type="match status" value="1"/>
</dbReference>
<dbReference type="PANTHER" id="PTHR47958">
    <property type="entry name" value="ATP-DEPENDENT RNA HELICASE DBP3"/>
    <property type="match status" value="1"/>
</dbReference>
<keyword evidence="10" id="KW-1185">Reference proteome</keyword>
<feature type="domain" description="Helicase C-terminal" evidence="8">
    <location>
        <begin position="441"/>
        <end position="582"/>
    </location>
</feature>
<reference evidence="9" key="1">
    <citation type="submission" date="2023-01" db="EMBL/GenBank/DDBJ databases">
        <title>Metagenome sequencing of chrysophaentin producing Chrysophaeum taylorii.</title>
        <authorList>
            <person name="Davison J."/>
            <person name="Bewley C."/>
        </authorList>
    </citation>
    <scope>NUCLEOTIDE SEQUENCE</scope>
    <source>
        <strain evidence="9">NIES-1699</strain>
    </source>
</reference>
<accession>A0AAD7UQ63</accession>
<evidence type="ECO:0000256" key="1">
    <source>
        <dbReference type="ARBA" id="ARBA00012552"/>
    </source>
</evidence>
<dbReference type="PROSITE" id="PS51194">
    <property type="entry name" value="HELICASE_CTER"/>
    <property type="match status" value="1"/>
</dbReference>
<dbReference type="InterPro" id="IPR001650">
    <property type="entry name" value="Helicase_C-like"/>
</dbReference>
<feature type="region of interest" description="Disordered" evidence="6">
    <location>
        <begin position="118"/>
        <end position="142"/>
    </location>
</feature>
<dbReference type="GO" id="GO:0016787">
    <property type="term" value="F:hydrolase activity"/>
    <property type="evidence" value="ECO:0007669"/>
    <property type="project" value="UniProtKB-KW"/>
</dbReference>
<evidence type="ECO:0000313" key="9">
    <source>
        <dbReference type="EMBL" id="KAJ8613775.1"/>
    </source>
</evidence>
<dbReference type="SMART" id="SM00487">
    <property type="entry name" value="DEXDc"/>
    <property type="match status" value="1"/>
</dbReference>
<dbReference type="AlphaFoldDB" id="A0AAD7UQ63"/>
<evidence type="ECO:0000256" key="3">
    <source>
        <dbReference type="ARBA" id="ARBA00022801"/>
    </source>
</evidence>
<organism evidence="9 10">
    <name type="scientific">Chrysophaeum taylorii</name>
    <dbReference type="NCBI Taxonomy" id="2483200"/>
    <lineage>
        <taxon>Eukaryota</taxon>
        <taxon>Sar</taxon>
        <taxon>Stramenopiles</taxon>
        <taxon>Ochrophyta</taxon>
        <taxon>Pelagophyceae</taxon>
        <taxon>Pelagomonadales</taxon>
        <taxon>Pelagomonadaceae</taxon>
        <taxon>Chrysophaeum</taxon>
    </lineage>
</organism>
<keyword evidence="4" id="KW-0347">Helicase</keyword>
<proteinExistence type="predicted"/>
<feature type="compositionally biased region" description="Pro residues" evidence="6">
    <location>
        <begin position="605"/>
        <end position="615"/>
    </location>
</feature>
<feature type="compositionally biased region" description="Acidic residues" evidence="6">
    <location>
        <begin position="44"/>
        <end position="53"/>
    </location>
</feature>
<dbReference type="SUPFAM" id="SSF52540">
    <property type="entry name" value="P-loop containing nucleoside triphosphate hydrolases"/>
    <property type="match status" value="1"/>
</dbReference>
<evidence type="ECO:0000259" key="7">
    <source>
        <dbReference type="PROSITE" id="PS51192"/>
    </source>
</evidence>
<dbReference type="EC" id="3.6.4.13" evidence="1"/>
<keyword evidence="3" id="KW-0378">Hydrolase</keyword>
<dbReference type="InterPro" id="IPR011545">
    <property type="entry name" value="DEAD/DEAH_box_helicase_dom"/>
</dbReference>
<protein>
    <recommendedName>
        <fullName evidence="1">RNA helicase</fullName>
        <ecNumber evidence="1">3.6.4.13</ecNumber>
    </recommendedName>
</protein>
<evidence type="ECO:0000256" key="2">
    <source>
        <dbReference type="ARBA" id="ARBA00022741"/>
    </source>
</evidence>
<dbReference type="Proteomes" id="UP001230188">
    <property type="component" value="Unassembled WGS sequence"/>
</dbReference>
<dbReference type="GO" id="GO:0005524">
    <property type="term" value="F:ATP binding"/>
    <property type="evidence" value="ECO:0007669"/>
    <property type="project" value="UniProtKB-KW"/>
</dbReference>
<gene>
    <name evidence="9" type="ORF">CTAYLR_008852</name>
</gene>
<feature type="region of interest" description="Disordered" evidence="6">
    <location>
        <begin position="598"/>
        <end position="625"/>
    </location>
</feature>
<dbReference type="PROSITE" id="PS51192">
    <property type="entry name" value="HELICASE_ATP_BIND_1"/>
    <property type="match status" value="1"/>
</dbReference>
<dbReference type="GO" id="GO:0003676">
    <property type="term" value="F:nucleic acid binding"/>
    <property type="evidence" value="ECO:0007669"/>
    <property type="project" value="InterPro"/>
</dbReference>
<dbReference type="GO" id="GO:0003724">
    <property type="term" value="F:RNA helicase activity"/>
    <property type="evidence" value="ECO:0007669"/>
    <property type="project" value="UniProtKB-EC"/>
</dbReference>